<name>A0ABT1YWZ7_9RHOB</name>
<accession>A0ABT1YWZ7</accession>
<proteinExistence type="predicted"/>
<evidence type="ECO:0000313" key="2">
    <source>
        <dbReference type="Proteomes" id="UP001165396"/>
    </source>
</evidence>
<evidence type="ECO:0000313" key="1">
    <source>
        <dbReference type="EMBL" id="MCR8825413.1"/>
    </source>
</evidence>
<reference evidence="1" key="1">
    <citation type="submission" date="2022-07" db="EMBL/GenBank/DDBJ databases">
        <title>Pseudosulfitobacter sp. strain AP-MA-4, whole genome sequence.</title>
        <authorList>
            <person name="Jiang Y."/>
        </authorList>
    </citation>
    <scope>NUCLEOTIDE SEQUENCE</scope>
    <source>
        <strain evidence="1">AP-MA-4</strain>
    </source>
</reference>
<keyword evidence="2" id="KW-1185">Reference proteome</keyword>
<gene>
    <name evidence="1" type="ORF">NTA49_02570</name>
</gene>
<comment type="caution">
    <text evidence="1">The sequence shown here is derived from an EMBL/GenBank/DDBJ whole genome shotgun (WGS) entry which is preliminary data.</text>
</comment>
<evidence type="ECO:0008006" key="3">
    <source>
        <dbReference type="Google" id="ProtNLM"/>
    </source>
</evidence>
<dbReference type="Proteomes" id="UP001165396">
    <property type="component" value="Unassembled WGS sequence"/>
</dbReference>
<protein>
    <recommendedName>
        <fullName evidence="3">1,4-alpha-glucan branching enzyme</fullName>
    </recommendedName>
</protein>
<sequence>MTASQTTTDHKTIRQWAEARDGHPARVTGTGETGGLLRIDFNEPEERLEKISWDEFFRIFEANNLALVYQDTLEDGSTSRFNKLVERDHA</sequence>
<dbReference type="EMBL" id="JANKJG010000001">
    <property type="protein sequence ID" value="MCR8825413.1"/>
    <property type="molecule type" value="Genomic_DNA"/>
</dbReference>
<organism evidence="1 2">
    <name type="scientific">Pseudosulfitobacter koreensis</name>
    <dbReference type="NCBI Taxonomy" id="2968472"/>
    <lineage>
        <taxon>Bacteria</taxon>
        <taxon>Pseudomonadati</taxon>
        <taxon>Pseudomonadota</taxon>
        <taxon>Alphaproteobacteria</taxon>
        <taxon>Rhodobacterales</taxon>
        <taxon>Roseobacteraceae</taxon>
        <taxon>Pseudosulfitobacter</taxon>
    </lineage>
</organism>
<dbReference type="RefSeq" id="WP_258293083.1">
    <property type="nucleotide sequence ID" value="NZ_JANKJG010000001.1"/>
</dbReference>